<name>A0A8J5NBS7_HOMAM</name>
<organism evidence="13 14">
    <name type="scientific">Homarus americanus</name>
    <name type="common">American lobster</name>
    <dbReference type="NCBI Taxonomy" id="6706"/>
    <lineage>
        <taxon>Eukaryota</taxon>
        <taxon>Metazoa</taxon>
        <taxon>Ecdysozoa</taxon>
        <taxon>Arthropoda</taxon>
        <taxon>Crustacea</taxon>
        <taxon>Multicrustacea</taxon>
        <taxon>Malacostraca</taxon>
        <taxon>Eumalacostraca</taxon>
        <taxon>Eucarida</taxon>
        <taxon>Decapoda</taxon>
        <taxon>Pleocyemata</taxon>
        <taxon>Astacidea</taxon>
        <taxon>Nephropoidea</taxon>
        <taxon>Nephropidae</taxon>
        <taxon>Homarus</taxon>
    </lineage>
</organism>
<dbReference type="GO" id="GO:0016020">
    <property type="term" value="C:membrane"/>
    <property type="evidence" value="ECO:0007669"/>
    <property type="project" value="UniProtKB-SubCell"/>
</dbReference>
<dbReference type="AlphaFoldDB" id="A0A8J5NBS7"/>
<dbReference type="Pfam" id="PF10613">
    <property type="entry name" value="Lig_chan-Glu_bd"/>
    <property type="match status" value="1"/>
</dbReference>
<dbReference type="Proteomes" id="UP000747542">
    <property type="component" value="Unassembled WGS sequence"/>
</dbReference>
<gene>
    <name evidence="13" type="primary">Grin2d-L</name>
    <name evidence="13" type="ORF">Hamer_G015325</name>
</gene>
<feature type="non-terminal residue" evidence="13">
    <location>
        <position position="138"/>
    </location>
</feature>
<dbReference type="GO" id="GO:0015276">
    <property type="term" value="F:ligand-gated monoatomic ion channel activity"/>
    <property type="evidence" value="ECO:0007669"/>
    <property type="project" value="InterPro"/>
</dbReference>
<keyword evidence="8" id="KW-0325">Glycoprotein</keyword>
<keyword evidence="2" id="KW-0813">Transport</keyword>
<evidence type="ECO:0000256" key="9">
    <source>
        <dbReference type="ARBA" id="ARBA00023286"/>
    </source>
</evidence>
<keyword evidence="9" id="KW-1071">Ligand-gated ion channel</keyword>
<dbReference type="PANTHER" id="PTHR18966">
    <property type="entry name" value="IONOTROPIC GLUTAMATE RECEPTOR"/>
    <property type="match status" value="1"/>
</dbReference>
<dbReference type="InterPro" id="IPR019594">
    <property type="entry name" value="Glu/Gly-bd"/>
</dbReference>
<dbReference type="Gene3D" id="1.10.287.70">
    <property type="match status" value="1"/>
</dbReference>
<evidence type="ECO:0000256" key="8">
    <source>
        <dbReference type="ARBA" id="ARBA00023180"/>
    </source>
</evidence>
<proteinExistence type="predicted"/>
<evidence type="ECO:0000256" key="10">
    <source>
        <dbReference type="ARBA" id="ARBA00023303"/>
    </source>
</evidence>
<evidence type="ECO:0000256" key="6">
    <source>
        <dbReference type="ARBA" id="ARBA00023136"/>
    </source>
</evidence>
<dbReference type="Gene3D" id="3.40.190.10">
    <property type="entry name" value="Periplasmic binding protein-like II"/>
    <property type="match status" value="1"/>
</dbReference>
<keyword evidence="14" id="KW-1185">Reference proteome</keyword>
<keyword evidence="3 11" id="KW-0812">Transmembrane</keyword>
<dbReference type="EMBL" id="JAHLQT010003055">
    <property type="protein sequence ID" value="KAG7176529.1"/>
    <property type="molecule type" value="Genomic_DNA"/>
</dbReference>
<evidence type="ECO:0000256" key="7">
    <source>
        <dbReference type="ARBA" id="ARBA00023170"/>
    </source>
</evidence>
<evidence type="ECO:0000256" key="2">
    <source>
        <dbReference type="ARBA" id="ARBA00022448"/>
    </source>
</evidence>
<protein>
    <submittedName>
        <fullName evidence="13">Glutamate receptor ionotropic, NMDA 2D-like</fullName>
    </submittedName>
</protein>
<feature type="domain" description="Ionotropic glutamate receptor L-glutamate and glycine-binding" evidence="12">
    <location>
        <begin position="2"/>
        <end position="51"/>
    </location>
</feature>
<evidence type="ECO:0000256" key="3">
    <source>
        <dbReference type="ARBA" id="ARBA00022692"/>
    </source>
</evidence>
<feature type="non-terminal residue" evidence="13">
    <location>
        <position position="1"/>
    </location>
</feature>
<reference evidence="13" key="1">
    <citation type="journal article" date="2021" name="Sci. Adv.">
        <title>The American lobster genome reveals insights on longevity, neural, and immune adaptations.</title>
        <authorList>
            <person name="Polinski J.M."/>
            <person name="Zimin A.V."/>
            <person name="Clark K.F."/>
            <person name="Kohn A.B."/>
            <person name="Sadowski N."/>
            <person name="Timp W."/>
            <person name="Ptitsyn A."/>
            <person name="Khanna P."/>
            <person name="Romanova D.Y."/>
            <person name="Williams P."/>
            <person name="Greenwood S.J."/>
            <person name="Moroz L.L."/>
            <person name="Walt D.R."/>
            <person name="Bodnar A.G."/>
        </authorList>
    </citation>
    <scope>NUCLEOTIDE SEQUENCE</scope>
    <source>
        <strain evidence="13">GMGI-L3</strain>
    </source>
</reference>
<keyword evidence="7 13" id="KW-0675">Receptor</keyword>
<comment type="subcellular location">
    <subcellularLocation>
        <location evidence="1">Membrane</location>
        <topology evidence="1">Multi-pass membrane protein</topology>
    </subcellularLocation>
</comment>
<evidence type="ECO:0000256" key="4">
    <source>
        <dbReference type="ARBA" id="ARBA00022989"/>
    </source>
</evidence>
<comment type="caution">
    <text evidence="13">The sequence shown here is derived from an EMBL/GenBank/DDBJ whole genome shotgun (WGS) entry which is preliminary data.</text>
</comment>
<evidence type="ECO:0000256" key="11">
    <source>
        <dbReference type="SAM" id="Phobius"/>
    </source>
</evidence>
<keyword evidence="5" id="KW-0406">Ion transport</keyword>
<accession>A0A8J5NBS7</accession>
<evidence type="ECO:0000259" key="12">
    <source>
        <dbReference type="Pfam" id="PF10613"/>
    </source>
</evidence>
<evidence type="ECO:0000313" key="13">
    <source>
        <dbReference type="EMBL" id="KAG7176529.1"/>
    </source>
</evidence>
<feature type="transmembrane region" description="Helical" evidence="11">
    <location>
        <begin position="67"/>
        <end position="90"/>
    </location>
</feature>
<keyword evidence="4 11" id="KW-1133">Transmembrane helix</keyword>
<dbReference type="SUPFAM" id="SSF53850">
    <property type="entry name" value="Periplasmic binding protein-like II"/>
    <property type="match status" value="1"/>
</dbReference>
<keyword evidence="6 11" id="KW-0472">Membrane</keyword>
<dbReference type="InterPro" id="IPR015683">
    <property type="entry name" value="Ionotropic_Glu_rcpt"/>
</dbReference>
<evidence type="ECO:0000313" key="14">
    <source>
        <dbReference type="Proteomes" id="UP000747542"/>
    </source>
</evidence>
<evidence type="ECO:0000256" key="1">
    <source>
        <dbReference type="ARBA" id="ARBA00004141"/>
    </source>
</evidence>
<sequence>GNKWNGLVAALINHKADMALTSFKINSERESVIDFTVPYLESGIAIVVAKRTGIISPTAFLEPFDTASWMLVAFVAIQVAALTVFLFEWLSPGGYNMKVSSISCESFVISCDSFVVSFESFVISCDSFVISYKSFKSC</sequence>
<keyword evidence="10" id="KW-0407">Ion channel</keyword>
<evidence type="ECO:0000256" key="5">
    <source>
        <dbReference type="ARBA" id="ARBA00023065"/>
    </source>
</evidence>